<feature type="domain" description="G-protein coupled receptors family 1 profile" evidence="11">
    <location>
        <begin position="41"/>
        <end position="287"/>
    </location>
</feature>
<dbReference type="Pfam" id="PF00001">
    <property type="entry name" value="7tm_1"/>
    <property type="match status" value="1"/>
</dbReference>
<evidence type="ECO:0000313" key="12">
    <source>
        <dbReference type="EMBL" id="CAH3117259.1"/>
    </source>
</evidence>
<reference evidence="12 13" key="1">
    <citation type="submission" date="2022-05" db="EMBL/GenBank/DDBJ databases">
        <authorList>
            <consortium name="Genoscope - CEA"/>
            <person name="William W."/>
        </authorList>
    </citation>
    <scope>NUCLEOTIDE SEQUENCE [LARGE SCALE GENOMIC DNA]</scope>
</reference>
<evidence type="ECO:0000256" key="3">
    <source>
        <dbReference type="ARBA" id="ARBA00022692"/>
    </source>
</evidence>
<protein>
    <recommendedName>
        <fullName evidence="11">G-protein coupled receptors family 1 profile domain-containing protein</fullName>
    </recommendedName>
</protein>
<dbReference type="Proteomes" id="UP001159405">
    <property type="component" value="Unassembled WGS sequence"/>
</dbReference>
<feature type="transmembrane region" description="Helical" evidence="10">
    <location>
        <begin position="271"/>
        <end position="289"/>
    </location>
</feature>
<evidence type="ECO:0000256" key="2">
    <source>
        <dbReference type="ARBA" id="ARBA00022475"/>
    </source>
</evidence>
<comment type="subcellular location">
    <subcellularLocation>
        <location evidence="1">Cell membrane</location>
        <topology evidence="1">Multi-pass membrane protein</topology>
    </subcellularLocation>
</comment>
<feature type="transmembrane region" description="Helical" evidence="10">
    <location>
        <begin position="147"/>
        <end position="167"/>
    </location>
</feature>
<evidence type="ECO:0000256" key="6">
    <source>
        <dbReference type="ARBA" id="ARBA00023136"/>
    </source>
</evidence>
<keyword evidence="6 10" id="KW-0472">Membrane</keyword>
<feature type="transmembrane region" description="Helical" evidence="10">
    <location>
        <begin position="225"/>
        <end position="251"/>
    </location>
</feature>
<name>A0ABN8NQU0_9CNID</name>
<keyword evidence="2" id="KW-1003">Cell membrane</keyword>
<feature type="transmembrane region" description="Helical" evidence="10">
    <location>
        <begin position="104"/>
        <end position="126"/>
    </location>
</feature>
<feature type="transmembrane region" description="Helical" evidence="10">
    <location>
        <begin position="62"/>
        <end position="84"/>
    </location>
</feature>
<dbReference type="PRINTS" id="PR00237">
    <property type="entry name" value="GPCRRHODOPSN"/>
</dbReference>
<evidence type="ECO:0000256" key="9">
    <source>
        <dbReference type="ARBA" id="ARBA00023224"/>
    </source>
</evidence>
<evidence type="ECO:0000256" key="10">
    <source>
        <dbReference type="SAM" id="Phobius"/>
    </source>
</evidence>
<gene>
    <name evidence="12" type="ORF">PLOB_00025677</name>
</gene>
<keyword evidence="5" id="KW-0297">G-protein coupled receptor</keyword>
<evidence type="ECO:0000256" key="8">
    <source>
        <dbReference type="ARBA" id="ARBA00023180"/>
    </source>
</evidence>
<keyword evidence="3 10" id="KW-0812">Transmembrane</keyword>
<keyword evidence="13" id="KW-1185">Reference proteome</keyword>
<keyword evidence="4 10" id="KW-1133">Transmembrane helix</keyword>
<proteinExistence type="predicted"/>
<feature type="transmembrane region" description="Helical" evidence="10">
    <location>
        <begin position="173"/>
        <end position="195"/>
    </location>
</feature>
<dbReference type="Gene3D" id="1.20.1070.10">
    <property type="entry name" value="Rhodopsin 7-helix transmembrane proteins"/>
    <property type="match status" value="1"/>
</dbReference>
<evidence type="ECO:0000256" key="7">
    <source>
        <dbReference type="ARBA" id="ARBA00023170"/>
    </source>
</evidence>
<dbReference type="PANTHER" id="PTHR24246">
    <property type="entry name" value="OLFACTORY RECEPTOR AND ADENOSINE RECEPTOR"/>
    <property type="match status" value="1"/>
</dbReference>
<dbReference type="CDD" id="cd00637">
    <property type="entry name" value="7tm_classA_rhodopsin-like"/>
    <property type="match status" value="1"/>
</dbReference>
<sequence length="339" mass="38144">MTMENSTAEISDFYLRIIDDSVYWTSLAAVGFILSAVITVANFIVLTTIYRDPKKTLRTLPCLLIANLSFSDFLVGLFVVLPVATRDVYRSLHLEIPVPREMLIAGYCLLGSTLFNSSATIVAMSVTCYFAISNPIKYKIKITKKKIYLLIAAIWVASITISFLPAIDITEMTYFLVYIHTHISLPALLLVVVYFKGYRALVRRTRELQANRQASTRALERERNMAVTITIILALFVLTYIPEFITIHLAFFCDSCEIKEDSITFHKIDVVLSRFVFLNSALNPFIYAWRMPTYRLALKACCKLVKNNRVNSAAGLCYHCGQQAPVITVATVNAAANQS</sequence>
<organism evidence="12 13">
    <name type="scientific">Porites lobata</name>
    <dbReference type="NCBI Taxonomy" id="104759"/>
    <lineage>
        <taxon>Eukaryota</taxon>
        <taxon>Metazoa</taxon>
        <taxon>Cnidaria</taxon>
        <taxon>Anthozoa</taxon>
        <taxon>Hexacorallia</taxon>
        <taxon>Scleractinia</taxon>
        <taxon>Fungiina</taxon>
        <taxon>Poritidae</taxon>
        <taxon>Porites</taxon>
    </lineage>
</organism>
<dbReference type="InterPro" id="IPR000276">
    <property type="entry name" value="GPCR_Rhodpsn"/>
</dbReference>
<comment type="caution">
    <text evidence="12">The sequence shown here is derived from an EMBL/GenBank/DDBJ whole genome shotgun (WGS) entry which is preliminary data.</text>
</comment>
<keyword evidence="7" id="KW-0675">Receptor</keyword>
<feature type="transmembrane region" description="Helical" evidence="10">
    <location>
        <begin position="22"/>
        <end position="50"/>
    </location>
</feature>
<dbReference type="EMBL" id="CALNXK010000030">
    <property type="protein sequence ID" value="CAH3117259.1"/>
    <property type="molecule type" value="Genomic_DNA"/>
</dbReference>
<accession>A0ABN8NQU0</accession>
<evidence type="ECO:0000256" key="4">
    <source>
        <dbReference type="ARBA" id="ARBA00022989"/>
    </source>
</evidence>
<evidence type="ECO:0000256" key="5">
    <source>
        <dbReference type="ARBA" id="ARBA00023040"/>
    </source>
</evidence>
<evidence type="ECO:0000313" key="13">
    <source>
        <dbReference type="Proteomes" id="UP001159405"/>
    </source>
</evidence>
<evidence type="ECO:0000259" key="11">
    <source>
        <dbReference type="PROSITE" id="PS50262"/>
    </source>
</evidence>
<dbReference type="SUPFAM" id="SSF81321">
    <property type="entry name" value="Family A G protein-coupled receptor-like"/>
    <property type="match status" value="1"/>
</dbReference>
<keyword evidence="8" id="KW-0325">Glycoprotein</keyword>
<dbReference type="PROSITE" id="PS50262">
    <property type="entry name" value="G_PROTEIN_RECEP_F1_2"/>
    <property type="match status" value="1"/>
</dbReference>
<dbReference type="PANTHER" id="PTHR24246:SF27">
    <property type="entry name" value="ADENOSINE RECEPTOR, ISOFORM A"/>
    <property type="match status" value="1"/>
</dbReference>
<dbReference type="InterPro" id="IPR017452">
    <property type="entry name" value="GPCR_Rhodpsn_7TM"/>
</dbReference>
<evidence type="ECO:0000256" key="1">
    <source>
        <dbReference type="ARBA" id="ARBA00004651"/>
    </source>
</evidence>
<keyword evidence="9" id="KW-0807">Transducer</keyword>
<dbReference type="SMART" id="SM01381">
    <property type="entry name" value="7TM_GPCR_Srsx"/>
    <property type="match status" value="1"/>
</dbReference>